<dbReference type="InterPro" id="IPR014757">
    <property type="entry name" value="Tscrpt_reg_IclR_C"/>
</dbReference>
<reference evidence="6 7" key="1">
    <citation type="submission" date="2018-07" db="EMBL/GenBank/DDBJ databases">
        <title>Genomic Encyclopedia of Type Strains, Phase IV (KMG-IV): sequencing the most valuable type-strain genomes for metagenomic binning, comparative biology and taxonomic classification.</title>
        <authorList>
            <person name="Goeker M."/>
        </authorList>
    </citation>
    <scope>NUCLEOTIDE SEQUENCE [LARGE SCALE GENOMIC DNA]</scope>
    <source>
        <strain evidence="6 7">DSM 44952</strain>
    </source>
</reference>
<evidence type="ECO:0000259" key="4">
    <source>
        <dbReference type="PROSITE" id="PS51077"/>
    </source>
</evidence>
<dbReference type="GO" id="GO:0045892">
    <property type="term" value="P:negative regulation of DNA-templated transcription"/>
    <property type="evidence" value="ECO:0007669"/>
    <property type="project" value="TreeGrafter"/>
</dbReference>
<organism evidence="6 7">
    <name type="scientific">Nocardia mexicana</name>
    <dbReference type="NCBI Taxonomy" id="279262"/>
    <lineage>
        <taxon>Bacteria</taxon>
        <taxon>Bacillati</taxon>
        <taxon>Actinomycetota</taxon>
        <taxon>Actinomycetes</taxon>
        <taxon>Mycobacteriales</taxon>
        <taxon>Nocardiaceae</taxon>
        <taxon>Nocardia</taxon>
    </lineage>
</organism>
<keyword evidence="1" id="KW-0805">Transcription regulation</keyword>
<feature type="domain" description="IclR-ED" evidence="5">
    <location>
        <begin position="66"/>
        <end position="251"/>
    </location>
</feature>
<dbReference type="AlphaFoldDB" id="A0A370H438"/>
<feature type="domain" description="HTH iclR-type" evidence="4">
    <location>
        <begin position="5"/>
        <end position="65"/>
    </location>
</feature>
<dbReference type="PROSITE" id="PS51077">
    <property type="entry name" value="HTH_ICLR"/>
    <property type="match status" value="1"/>
</dbReference>
<dbReference type="Proteomes" id="UP000255355">
    <property type="component" value="Unassembled WGS sequence"/>
</dbReference>
<dbReference type="Gene3D" id="1.10.10.10">
    <property type="entry name" value="Winged helix-like DNA-binding domain superfamily/Winged helix DNA-binding domain"/>
    <property type="match status" value="1"/>
</dbReference>
<sequence>MADDHTVIGRAVAILDAVTEAAGPVPLAELTRRTGIPKPTVRRIANDLAERDMLARTPEGYAAGSRLIHQGPRSAFQSGHALTVQPYLQDLHRHSRGELAWFATMNDGELTVAGAAFGRPHVPAIKAACWPSTELLGPSMVLLASGRLQIAHQPERADAVLAGGWAPLTRYSLMDRRRMRDLLTQARDTGFAREVEQFTLGWSCIGAVLRDGTGAMIGALGITGRCDRIEARGLDVELRRSAQALERELRASDLVGDPPLELPHFHGRTGIGYVWPTVQRTGARLPDSSVRDLRQAAAATLRTQLARDTEADNDEVPGTTVGS</sequence>
<evidence type="ECO:0000259" key="5">
    <source>
        <dbReference type="PROSITE" id="PS51078"/>
    </source>
</evidence>
<dbReference type="RefSeq" id="WP_068025725.1">
    <property type="nucleotide sequence ID" value="NZ_QQAZ01000005.1"/>
</dbReference>
<accession>A0A370H438</accession>
<name>A0A370H438_9NOCA</name>
<keyword evidence="2" id="KW-0238">DNA-binding</keyword>
<evidence type="ECO:0000313" key="7">
    <source>
        <dbReference type="Proteomes" id="UP000255355"/>
    </source>
</evidence>
<gene>
    <name evidence="6" type="ORF">DFR68_10524</name>
</gene>
<dbReference type="Gene3D" id="3.30.450.40">
    <property type="match status" value="1"/>
</dbReference>
<keyword evidence="7" id="KW-1185">Reference proteome</keyword>
<dbReference type="SUPFAM" id="SSF46785">
    <property type="entry name" value="Winged helix' DNA-binding domain"/>
    <property type="match status" value="1"/>
</dbReference>
<dbReference type="PROSITE" id="PS51078">
    <property type="entry name" value="ICLR_ED"/>
    <property type="match status" value="1"/>
</dbReference>
<dbReference type="GO" id="GO:0003700">
    <property type="term" value="F:DNA-binding transcription factor activity"/>
    <property type="evidence" value="ECO:0007669"/>
    <property type="project" value="TreeGrafter"/>
</dbReference>
<dbReference type="InterPro" id="IPR029016">
    <property type="entry name" value="GAF-like_dom_sf"/>
</dbReference>
<comment type="caution">
    <text evidence="6">The sequence shown here is derived from an EMBL/GenBank/DDBJ whole genome shotgun (WGS) entry which is preliminary data.</text>
</comment>
<dbReference type="SMART" id="SM00346">
    <property type="entry name" value="HTH_ICLR"/>
    <property type="match status" value="1"/>
</dbReference>
<dbReference type="InterPro" id="IPR036390">
    <property type="entry name" value="WH_DNA-bd_sf"/>
</dbReference>
<evidence type="ECO:0000256" key="2">
    <source>
        <dbReference type="ARBA" id="ARBA00023125"/>
    </source>
</evidence>
<evidence type="ECO:0000256" key="3">
    <source>
        <dbReference type="ARBA" id="ARBA00023163"/>
    </source>
</evidence>
<dbReference type="EMBL" id="QQAZ01000005">
    <property type="protein sequence ID" value="RDI50548.1"/>
    <property type="molecule type" value="Genomic_DNA"/>
</dbReference>
<evidence type="ECO:0000313" key="6">
    <source>
        <dbReference type="EMBL" id="RDI50548.1"/>
    </source>
</evidence>
<evidence type="ECO:0000256" key="1">
    <source>
        <dbReference type="ARBA" id="ARBA00023015"/>
    </source>
</evidence>
<dbReference type="Pfam" id="PF01614">
    <property type="entry name" value="IclR_C"/>
    <property type="match status" value="1"/>
</dbReference>
<keyword evidence="3" id="KW-0804">Transcription</keyword>
<dbReference type="PANTHER" id="PTHR30136">
    <property type="entry name" value="HELIX-TURN-HELIX TRANSCRIPTIONAL REGULATOR, ICLR FAMILY"/>
    <property type="match status" value="1"/>
</dbReference>
<dbReference type="PANTHER" id="PTHR30136:SF35">
    <property type="entry name" value="HTH-TYPE TRANSCRIPTIONAL REGULATOR RV1719"/>
    <property type="match status" value="1"/>
</dbReference>
<proteinExistence type="predicted"/>
<dbReference type="STRING" id="1210089.GCA_001613165_05515"/>
<dbReference type="GO" id="GO:0003677">
    <property type="term" value="F:DNA binding"/>
    <property type="evidence" value="ECO:0007669"/>
    <property type="project" value="UniProtKB-KW"/>
</dbReference>
<protein>
    <submittedName>
        <fullName evidence="6">IclR family transcriptional regulator</fullName>
    </submittedName>
</protein>
<dbReference type="InterPro" id="IPR005471">
    <property type="entry name" value="Tscrpt_reg_IclR_N"/>
</dbReference>
<dbReference type="Pfam" id="PF09339">
    <property type="entry name" value="HTH_IclR"/>
    <property type="match status" value="1"/>
</dbReference>
<dbReference type="InterPro" id="IPR036388">
    <property type="entry name" value="WH-like_DNA-bd_sf"/>
</dbReference>
<dbReference type="SUPFAM" id="SSF55781">
    <property type="entry name" value="GAF domain-like"/>
    <property type="match status" value="1"/>
</dbReference>
<dbReference type="InterPro" id="IPR050707">
    <property type="entry name" value="HTH_MetabolicPath_Reg"/>
</dbReference>